<sequence>MAILGRGREHDVPSWGENFKKEATKKDQMTWTGALRIVSVLPYRGASIPARTGHQQRSFCPPPKLNCWICTSRSSPEYSVLACMLVYIECAMLADCNQALKAFREGAPAPSPKVKSLAPMHARTKAPVKYHPVRRYMPAMHVHAHQTNYARTSLIRS</sequence>
<proteinExistence type="predicted"/>
<accession>A0A2T3YWK0</accession>
<evidence type="ECO:0000313" key="1">
    <source>
        <dbReference type="EMBL" id="PTB36904.1"/>
    </source>
</evidence>
<protein>
    <submittedName>
        <fullName evidence="1">Uncharacterized protein</fullName>
    </submittedName>
</protein>
<dbReference type="AlphaFoldDB" id="A0A2T3YWK0"/>
<reference evidence="1 2" key="1">
    <citation type="submission" date="2016-07" db="EMBL/GenBank/DDBJ databases">
        <title>Multiple horizontal gene transfer events from other fungi enriched the ability of initially mycotrophic Trichoderma (Ascomycota) to feed on dead plant biomass.</title>
        <authorList>
            <consortium name="DOE Joint Genome Institute"/>
            <person name="Aerts A."/>
            <person name="Atanasova L."/>
            <person name="Chenthamara K."/>
            <person name="Zhang J."/>
            <person name="Grujic M."/>
            <person name="Henrissat B."/>
            <person name="Kuo A."/>
            <person name="Salamov A."/>
            <person name="Lipzen A."/>
            <person name="Labutti K."/>
            <person name="Barry K."/>
            <person name="Miao Y."/>
            <person name="Rahimi M.J."/>
            <person name="Shen Q."/>
            <person name="Grigoriev I.V."/>
            <person name="Kubicek C.P."/>
            <person name="Druzhinina I.S."/>
        </authorList>
    </citation>
    <scope>NUCLEOTIDE SEQUENCE [LARGE SCALE GENOMIC DNA]</scope>
    <source>
        <strain evidence="1 2">CBS 433.97</strain>
    </source>
</reference>
<name>A0A2T3YWK0_TRIA4</name>
<dbReference type="Proteomes" id="UP000240493">
    <property type="component" value="Unassembled WGS sequence"/>
</dbReference>
<dbReference type="EMBL" id="KZ679269">
    <property type="protein sequence ID" value="PTB36904.1"/>
    <property type="molecule type" value="Genomic_DNA"/>
</dbReference>
<evidence type="ECO:0000313" key="2">
    <source>
        <dbReference type="Proteomes" id="UP000240493"/>
    </source>
</evidence>
<gene>
    <name evidence="1" type="ORF">M441DRAFT_271686</name>
</gene>
<keyword evidence="2" id="KW-1185">Reference proteome</keyword>
<organism evidence="1 2">
    <name type="scientific">Trichoderma asperellum (strain ATCC 204424 / CBS 433.97 / NBRC 101777)</name>
    <dbReference type="NCBI Taxonomy" id="1042311"/>
    <lineage>
        <taxon>Eukaryota</taxon>
        <taxon>Fungi</taxon>
        <taxon>Dikarya</taxon>
        <taxon>Ascomycota</taxon>
        <taxon>Pezizomycotina</taxon>
        <taxon>Sordariomycetes</taxon>
        <taxon>Hypocreomycetidae</taxon>
        <taxon>Hypocreales</taxon>
        <taxon>Hypocreaceae</taxon>
        <taxon>Trichoderma</taxon>
    </lineage>
</organism>